<dbReference type="EMBL" id="LGRX02007175">
    <property type="protein sequence ID" value="KAK3275523.1"/>
    <property type="molecule type" value="Genomic_DNA"/>
</dbReference>
<accession>A0AAE0L839</accession>
<dbReference type="Proteomes" id="UP001190700">
    <property type="component" value="Unassembled WGS sequence"/>
</dbReference>
<dbReference type="InterPro" id="IPR004875">
    <property type="entry name" value="DDE_SF_endonuclease_dom"/>
</dbReference>
<dbReference type="Pfam" id="PF03184">
    <property type="entry name" value="DDE_1"/>
    <property type="match status" value="1"/>
</dbReference>
<dbReference type="AlphaFoldDB" id="A0AAE0L839"/>
<name>A0AAE0L839_9CHLO</name>
<organism evidence="2 3">
    <name type="scientific">Cymbomonas tetramitiformis</name>
    <dbReference type="NCBI Taxonomy" id="36881"/>
    <lineage>
        <taxon>Eukaryota</taxon>
        <taxon>Viridiplantae</taxon>
        <taxon>Chlorophyta</taxon>
        <taxon>Pyramimonadophyceae</taxon>
        <taxon>Pyramimonadales</taxon>
        <taxon>Pyramimonadaceae</taxon>
        <taxon>Cymbomonas</taxon>
    </lineage>
</organism>
<evidence type="ECO:0000313" key="3">
    <source>
        <dbReference type="Proteomes" id="UP001190700"/>
    </source>
</evidence>
<feature type="domain" description="DDE-1" evidence="1">
    <location>
        <begin position="21"/>
        <end position="109"/>
    </location>
</feature>
<keyword evidence="3" id="KW-1185">Reference proteome</keyword>
<dbReference type="GO" id="GO:0003676">
    <property type="term" value="F:nucleic acid binding"/>
    <property type="evidence" value="ECO:0007669"/>
    <property type="project" value="InterPro"/>
</dbReference>
<gene>
    <name evidence="2" type="ORF">CYMTET_16351</name>
</gene>
<reference evidence="2 3" key="1">
    <citation type="journal article" date="2015" name="Genome Biol. Evol.">
        <title>Comparative Genomics of a Bacterivorous Green Alga Reveals Evolutionary Causalities and Consequences of Phago-Mixotrophic Mode of Nutrition.</title>
        <authorList>
            <person name="Burns J.A."/>
            <person name="Paasch A."/>
            <person name="Narechania A."/>
            <person name="Kim E."/>
        </authorList>
    </citation>
    <scope>NUCLEOTIDE SEQUENCE [LARGE SCALE GENOMIC DNA]</scope>
    <source>
        <strain evidence="2 3">PLY_AMNH</strain>
    </source>
</reference>
<evidence type="ECO:0000313" key="2">
    <source>
        <dbReference type="EMBL" id="KAK3275523.1"/>
    </source>
</evidence>
<protein>
    <recommendedName>
        <fullName evidence="1">DDE-1 domain-containing protein</fullName>
    </recommendedName>
</protein>
<proteinExistence type="predicted"/>
<evidence type="ECO:0000259" key="1">
    <source>
        <dbReference type="Pfam" id="PF03184"/>
    </source>
</evidence>
<comment type="caution">
    <text evidence="2">The sequence shown here is derived from an EMBL/GenBank/DDBJ whole genome shotgun (WGS) entry which is preliminary data.</text>
</comment>
<sequence length="144" mass="15934">MAFDLGVHFMKTNVAVMYPDLSPEKPVVVVCDGHGSHLTLELLDYCREVGINVVLRPPHTSNISQGEDVRNFAIFKPKFRVAKAHRLIGKLDTIGDEVPSLGMGDMIPVSKGPYPEAFHPEHNRKGWSLIACEPFHALCLLDCA</sequence>